<organism evidence="1 2">
    <name type="scientific">Rhodohalobacter barkolensis</name>
    <dbReference type="NCBI Taxonomy" id="2053187"/>
    <lineage>
        <taxon>Bacteria</taxon>
        <taxon>Pseudomonadati</taxon>
        <taxon>Balneolota</taxon>
        <taxon>Balneolia</taxon>
        <taxon>Balneolales</taxon>
        <taxon>Balneolaceae</taxon>
        <taxon>Rhodohalobacter</taxon>
    </lineage>
</organism>
<dbReference type="Pfam" id="PF14026">
    <property type="entry name" value="SCO4226-like"/>
    <property type="match status" value="1"/>
</dbReference>
<reference evidence="1 2" key="1">
    <citation type="submission" date="2017-11" db="EMBL/GenBank/DDBJ databases">
        <title>Rhodohalobacter 15182 sp. nov., isolated from a salt lake.</title>
        <authorList>
            <person name="Han S."/>
        </authorList>
    </citation>
    <scope>NUCLEOTIDE SEQUENCE [LARGE SCALE GENOMIC DNA]</scope>
    <source>
        <strain evidence="1 2">15182</strain>
    </source>
</reference>
<proteinExistence type="predicted"/>
<dbReference type="InterPro" id="IPR025336">
    <property type="entry name" value="SCO4226-like"/>
</dbReference>
<dbReference type="AlphaFoldDB" id="A0A2N0VIV8"/>
<gene>
    <name evidence="1" type="ORF">CWD77_01260</name>
</gene>
<dbReference type="OrthoDB" id="9800027at2"/>
<accession>A0A2N0VIV8</accession>
<evidence type="ECO:0000313" key="2">
    <source>
        <dbReference type="Proteomes" id="UP000233398"/>
    </source>
</evidence>
<dbReference type="RefSeq" id="WP_101071418.1">
    <property type="nucleotide sequence ID" value="NZ_PISP01000001.1"/>
</dbReference>
<comment type="caution">
    <text evidence="1">The sequence shown here is derived from an EMBL/GenBank/DDBJ whole genome shotgun (WGS) entry which is preliminary data.</text>
</comment>
<name>A0A2N0VIV8_9BACT</name>
<protein>
    <submittedName>
        <fullName evidence="1">DUF4242 domain-containing protein</fullName>
    </submittedName>
</protein>
<dbReference type="Proteomes" id="UP000233398">
    <property type="component" value="Unassembled WGS sequence"/>
</dbReference>
<evidence type="ECO:0000313" key="1">
    <source>
        <dbReference type="EMBL" id="PKD44127.1"/>
    </source>
</evidence>
<dbReference type="EMBL" id="PISP01000001">
    <property type="protein sequence ID" value="PKD44127.1"/>
    <property type="molecule type" value="Genomic_DNA"/>
</dbReference>
<sequence length="91" mass="10418">MPKFVIEREVPGVDKLNDRDKKAAALQSIRALRDIGPKIQWVHSYISEGRTHCIYVADNEDLVHEHAEKSGFPVKRIFKVDYIMEPVTAEA</sequence>
<keyword evidence="2" id="KW-1185">Reference proteome</keyword>